<proteinExistence type="predicted"/>
<evidence type="ECO:0000256" key="1">
    <source>
        <dbReference type="ARBA" id="ARBA00022737"/>
    </source>
</evidence>
<evidence type="ECO:0000259" key="3">
    <source>
        <dbReference type="Pfam" id="PF24883"/>
    </source>
</evidence>
<dbReference type="Proteomes" id="UP000664169">
    <property type="component" value="Unassembled WGS sequence"/>
</dbReference>
<dbReference type="Gene3D" id="3.40.50.300">
    <property type="entry name" value="P-loop containing nucleotide triphosphate hydrolases"/>
    <property type="match status" value="1"/>
</dbReference>
<evidence type="ECO:0000313" key="4">
    <source>
        <dbReference type="EMBL" id="CAF9905504.1"/>
    </source>
</evidence>
<sequence length="1180" mass="132314">MATKRRNSETLCDLAGFEIAILCALPIESEAVECALDEIYQNKEILWQKVDGDQNAYTLGRIGMLNVVLAHMPHTGKIRAASGASSLKVTFSGIKLALVVGICGGATRTPDQQDIFLGDVIISTQLQQGDFGREYPDGIDLKDAGEGGSRPAPPEVAAFLHQAQTKHSRKALCEDTRDTINALLPYVEATLPTTESDVLYASNYLHKHHQSCLGSDCAVCNSTNTAICDTAKKSTCRQLGCDTTQRARQRTRHVSTGPRIHFGAITTFDIVKKNGISRDHYTQEHKVLAFEMEAAGVWEIFPTIVVKAVCDYADSHKNKIWQQYAAVSAAACCKNLLRKWVPSIRGTAGLGKILHLPVEQRSAIDDELTRKDYLASLDFEQLDSRYHDIRFAYSKTCDWVFGSHEFQAWLNPDNFEEYNRVLWIKGKPESGKSTLIKHIYEVCSKHFSGHVIVAYFFHGRGSELQKTRLGMLRSLLLQLLERREELLQKFIKAFPLRGQSIENQKWVAEELENFLLHCARQGWLKDTVLLVDALDECGESTARGLASFYENLSLNSVTHSGRLLICLSIRHFPNVSINHCIQLDIDRKIEHDLDIGRYVSSTILLKNANLIDQVTRKARHVFSWAVLVVQILNQFYDQGNSLQSMLECLKEVPDSLHNILKSLVQLDGGLSKKGILIFQLILFAERPLSPRALYLLVMSGYDPGRPWKWDRNDMDDIRLKNWITTESRGLLEVTTPLRNSHKDDFIGDQGFFSSGQIRPSKATGFLDGYSSIVQAIHESVKDFLLNLENVSLLKNGETQFSYSACHKSIVDCCMESMIAGVDASGSVVGLQYPHAMYALEYLPFHIEQAQLTNEDFAHLIKQYADALEGYSWYYPFKAHWPGPPHNDLLLHAILTISERIVDRTKFRKSSERLLTTVLKKRLTIGNNLFGSVLFFVAEQNWPAAMKILIDADANAFIRDTNGRSLIDNVFTMLSIDNVFTMLSLEHSPFAEDSQLSSNETRTSFNDRVEVACILIAAYMQAGYDIPAVEGTGLVPLVIAVKIGSVKLVSYLLRAGADPNTAQGRLITKTGRQTPLAIALALCADRQCATNSSIRKRYKDIVFMLLEHNANWIDTSEEARNLFDVLAYGDRQLVEMLLNHGMIPRDGYLGEAYSKHYFKIAELLLTYGAGPSTMKPPLLHS</sequence>
<dbReference type="InterPro" id="IPR056884">
    <property type="entry name" value="NPHP3-like_N"/>
</dbReference>
<dbReference type="PANTHER" id="PTHR46082">
    <property type="entry name" value="ATP/GTP-BINDING PROTEIN-RELATED"/>
    <property type="match status" value="1"/>
</dbReference>
<dbReference type="GO" id="GO:0009116">
    <property type="term" value="P:nucleoside metabolic process"/>
    <property type="evidence" value="ECO:0007669"/>
    <property type="project" value="InterPro"/>
</dbReference>
<dbReference type="PANTHER" id="PTHR46082:SF6">
    <property type="entry name" value="AAA+ ATPASE DOMAIN-CONTAINING PROTEIN-RELATED"/>
    <property type="match status" value="1"/>
</dbReference>
<name>A0A8H3EHT5_9LECA</name>
<dbReference type="Gene3D" id="3.40.50.1580">
    <property type="entry name" value="Nucleoside phosphorylase domain"/>
    <property type="match status" value="1"/>
</dbReference>
<keyword evidence="5" id="KW-1185">Reference proteome</keyword>
<dbReference type="OrthoDB" id="194358at2759"/>
<dbReference type="PROSITE" id="PS50088">
    <property type="entry name" value="ANK_REPEAT"/>
    <property type="match status" value="1"/>
</dbReference>
<dbReference type="InterPro" id="IPR035994">
    <property type="entry name" value="Nucleoside_phosphorylase_sf"/>
</dbReference>
<dbReference type="InterPro" id="IPR002110">
    <property type="entry name" value="Ankyrin_rpt"/>
</dbReference>
<keyword evidence="1" id="KW-0677">Repeat</keyword>
<dbReference type="GO" id="GO:0003824">
    <property type="term" value="F:catalytic activity"/>
    <property type="evidence" value="ECO:0007669"/>
    <property type="project" value="InterPro"/>
</dbReference>
<dbReference type="SMART" id="SM00248">
    <property type="entry name" value="ANK"/>
    <property type="match status" value="3"/>
</dbReference>
<dbReference type="SUPFAM" id="SSF53167">
    <property type="entry name" value="Purine and uridine phosphorylases"/>
    <property type="match status" value="1"/>
</dbReference>
<dbReference type="InterPro" id="IPR053137">
    <property type="entry name" value="NLR-like"/>
</dbReference>
<reference evidence="4" key="1">
    <citation type="submission" date="2021-03" db="EMBL/GenBank/DDBJ databases">
        <authorList>
            <person name="Tagirdzhanova G."/>
        </authorList>
    </citation>
    <scope>NUCLEOTIDE SEQUENCE</scope>
</reference>
<protein>
    <recommendedName>
        <fullName evidence="3">Nephrocystin 3-like N-terminal domain-containing protein</fullName>
    </recommendedName>
</protein>
<evidence type="ECO:0000256" key="2">
    <source>
        <dbReference type="PROSITE-ProRule" id="PRU00023"/>
    </source>
</evidence>
<dbReference type="InterPro" id="IPR036770">
    <property type="entry name" value="Ankyrin_rpt-contain_sf"/>
</dbReference>
<feature type="domain" description="Nephrocystin 3-like N-terminal" evidence="3">
    <location>
        <begin position="396"/>
        <end position="552"/>
    </location>
</feature>
<dbReference type="SUPFAM" id="SSF52540">
    <property type="entry name" value="P-loop containing nucleoside triphosphate hydrolases"/>
    <property type="match status" value="1"/>
</dbReference>
<dbReference type="Gene3D" id="1.25.40.20">
    <property type="entry name" value="Ankyrin repeat-containing domain"/>
    <property type="match status" value="1"/>
</dbReference>
<feature type="repeat" description="ANK" evidence="2">
    <location>
        <begin position="1031"/>
        <end position="1063"/>
    </location>
</feature>
<dbReference type="Pfam" id="PF24883">
    <property type="entry name" value="NPHP3_N"/>
    <property type="match status" value="1"/>
</dbReference>
<dbReference type="SUPFAM" id="SSF48403">
    <property type="entry name" value="Ankyrin repeat"/>
    <property type="match status" value="1"/>
</dbReference>
<dbReference type="AlphaFoldDB" id="A0A8H3EHT5"/>
<dbReference type="InterPro" id="IPR027417">
    <property type="entry name" value="P-loop_NTPase"/>
</dbReference>
<dbReference type="Pfam" id="PF00023">
    <property type="entry name" value="Ank"/>
    <property type="match status" value="1"/>
</dbReference>
<accession>A0A8H3EHT5</accession>
<gene>
    <name evidence="4" type="ORF">GOMPHAMPRED_003230</name>
</gene>
<keyword evidence="2" id="KW-0040">ANK repeat</keyword>
<organism evidence="4 5">
    <name type="scientific">Gomphillus americanus</name>
    <dbReference type="NCBI Taxonomy" id="1940652"/>
    <lineage>
        <taxon>Eukaryota</taxon>
        <taxon>Fungi</taxon>
        <taxon>Dikarya</taxon>
        <taxon>Ascomycota</taxon>
        <taxon>Pezizomycotina</taxon>
        <taxon>Lecanoromycetes</taxon>
        <taxon>OSLEUM clade</taxon>
        <taxon>Ostropomycetidae</taxon>
        <taxon>Ostropales</taxon>
        <taxon>Graphidaceae</taxon>
        <taxon>Gomphilloideae</taxon>
        <taxon>Gomphillus</taxon>
    </lineage>
</organism>
<dbReference type="PROSITE" id="PS50297">
    <property type="entry name" value="ANK_REP_REGION"/>
    <property type="match status" value="1"/>
</dbReference>
<dbReference type="EMBL" id="CAJPDQ010000002">
    <property type="protein sequence ID" value="CAF9905504.1"/>
    <property type="molecule type" value="Genomic_DNA"/>
</dbReference>
<evidence type="ECO:0000313" key="5">
    <source>
        <dbReference type="Proteomes" id="UP000664169"/>
    </source>
</evidence>
<comment type="caution">
    <text evidence="4">The sequence shown here is derived from an EMBL/GenBank/DDBJ whole genome shotgun (WGS) entry which is preliminary data.</text>
</comment>